<keyword evidence="3" id="KW-1003">Cell membrane</keyword>
<feature type="transmembrane region" description="Helical" evidence="7">
    <location>
        <begin position="33"/>
        <end position="52"/>
    </location>
</feature>
<dbReference type="InterPro" id="IPR035906">
    <property type="entry name" value="MetI-like_sf"/>
</dbReference>
<keyword evidence="2 7" id="KW-0813">Transport</keyword>
<dbReference type="PANTHER" id="PTHR43744:SF12">
    <property type="entry name" value="ABC TRANSPORTER PERMEASE PROTEIN MG189-RELATED"/>
    <property type="match status" value="1"/>
</dbReference>
<feature type="domain" description="ABC transmembrane type-1" evidence="8">
    <location>
        <begin position="95"/>
        <end position="294"/>
    </location>
</feature>
<evidence type="ECO:0000259" key="8">
    <source>
        <dbReference type="PROSITE" id="PS50928"/>
    </source>
</evidence>
<keyword evidence="4 7" id="KW-0812">Transmembrane</keyword>
<gene>
    <name evidence="9" type="ORF">MPLG2_3892</name>
</gene>
<comment type="subcellular location">
    <subcellularLocation>
        <location evidence="1 7">Cell membrane</location>
        <topology evidence="1 7">Multi-pass membrane protein</topology>
    </subcellularLocation>
</comment>
<proteinExistence type="inferred from homology"/>
<dbReference type="AlphaFoldDB" id="A0A2N9JMV0"/>
<evidence type="ECO:0000256" key="3">
    <source>
        <dbReference type="ARBA" id="ARBA00022475"/>
    </source>
</evidence>
<keyword evidence="6 7" id="KW-0472">Membrane</keyword>
<reference evidence="9 10" key="1">
    <citation type="submission" date="2018-02" db="EMBL/GenBank/DDBJ databases">
        <authorList>
            <person name="Cohen D.B."/>
            <person name="Kent A.D."/>
        </authorList>
    </citation>
    <scope>NUCLEOTIDE SEQUENCE [LARGE SCALE GENOMIC DNA]</scope>
    <source>
        <strain evidence="9">1</strain>
    </source>
</reference>
<feature type="transmembrane region" description="Helical" evidence="7">
    <location>
        <begin position="272"/>
        <end position="294"/>
    </location>
</feature>
<keyword evidence="10" id="KW-1185">Reference proteome</keyword>
<dbReference type="PROSITE" id="PS50928">
    <property type="entry name" value="ABC_TM1"/>
    <property type="match status" value="1"/>
</dbReference>
<name>A0A2N9JMV0_9ACTN</name>
<evidence type="ECO:0000256" key="4">
    <source>
        <dbReference type="ARBA" id="ARBA00022692"/>
    </source>
</evidence>
<evidence type="ECO:0000313" key="9">
    <source>
        <dbReference type="EMBL" id="SPD88922.1"/>
    </source>
</evidence>
<keyword evidence="5 7" id="KW-1133">Transmembrane helix</keyword>
<feature type="transmembrane region" description="Helical" evidence="7">
    <location>
        <begin position="174"/>
        <end position="191"/>
    </location>
</feature>
<dbReference type="OrthoDB" id="61122at2"/>
<dbReference type="Gene3D" id="1.10.3720.10">
    <property type="entry name" value="MetI-like"/>
    <property type="match status" value="1"/>
</dbReference>
<feature type="transmembrane region" description="Helical" evidence="7">
    <location>
        <begin position="212"/>
        <end position="237"/>
    </location>
</feature>
<evidence type="ECO:0000313" key="10">
    <source>
        <dbReference type="Proteomes" id="UP000238164"/>
    </source>
</evidence>
<dbReference type="KEGG" id="mgg:MPLG2_3892"/>
<evidence type="ECO:0000256" key="6">
    <source>
        <dbReference type="ARBA" id="ARBA00023136"/>
    </source>
</evidence>
<evidence type="ECO:0000256" key="1">
    <source>
        <dbReference type="ARBA" id="ARBA00004651"/>
    </source>
</evidence>
<dbReference type="InterPro" id="IPR000515">
    <property type="entry name" value="MetI-like"/>
</dbReference>
<comment type="similarity">
    <text evidence="7">Belongs to the binding-protein-dependent transport system permease family.</text>
</comment>
<evidence type="ECO:0000256" key="7">
    <source>
        <dbReference type="RuleBase" id="RU363032"/>
    </source>
</evidence>
<dbReference type="SUPFAM" id="SSF161098">
    <property type="entry name" value="MetI-like"/>
    <property type="match status" value="1"/>
</dbReference>
<sequence length="309" mass="33764">MSDTLSHVADSHADATVAVAGTKAKPWLGPLVMLLRVVLCLVFGLPLVFLIVSSFKPDNEIFAALGTINAFLPVGSLSLDNYSGVIDRVPFATFMMNSVLISVVTVALGLLVNSMAAFALSRMEFRGQKLILGVILATLIVPFETMALPLLWWVNQLPYFDGSIGWLDTYEVQIIPFVANAFSIYLFYQYFDSIPKELDEAAKVDGAGWFRIYRSIVMPLSGPAIATVAILTFLPAWNSYLWPLMVTQSEAIRPVMVGMDYFKQMTGSTGTAWGQIMAYASMITVPVLALFIAFQRAFINSIASSGVKG</sequence>
<dbReference type="Pfam" id="PF00528">
    <property type="entry name" value="BPD_transp_1"/>
    <property type="match status" value="1"/>
</dbReference>
<evidence type="ECO:0000256" key="5">
    <source>
        <dbReference type="ARBA" id="ARBA00022989"/>
    </source>
</evidence>
<dbReference type="EMBL" id="LT985188">
    <property type="protein sequence ID" value="SPD88922.1"/>
    <property type="molecule type" value="Genomic_DNA"/>
</dbReference>
<dbReference type="CDD" id="cd06261">
    <property type="entry name" value="TM_PBP2"/>
    <property type="match status" value="1"/>
</dbReference>
<dbReference type="PANTHER" id="PTHR43744">
    <property type="entry name" value="ABC TRANSPORTER PERMEASE PROTEIN MG189-RELATED-RELATED"/>
    <property type="match status" value="1"/>
</dbReference>
<organism evidence="9 10">
    <name type="scientific">Micropruina glycogenica</name>
    <dbReference type="NCBI Taxonomy" id="75385"/>
    <lineage>
        <taxon>Bacteria</taxon>
        <taxon>Bacillati</taxon>
        <taxon>Actinomycetota</taxon>
        <taxon>Actinomycetes</taxon>
        <taxon>Propionibacteriales</taxon>
        <taxon>Nocardioidaceae</taxon>
        <taxon>Micropruina</taxon>
    </lineage>
</organism>
<evidence type="ECO:0000256" key="2">
    <source>
        <dbReference type="ARBA" id="ARBA00022448"/>
    </source>
</evidence>
<protein>
    <submittedName>
        <fullName evidence="9">Binding-protein-dependent transport systems inner membrane component</fullName>
    </submittedName>
</protein>
<feature type="transmembrane region" description="Helical" evidence="7">
    <location>
        <begin position="99"/>
        <end position="118"/>
    </location>
</feature>
<dbReference type="GO" id="GO:0055085">
    <property type="term" value="P:transmembrane transport"/>
    <property type="evidence" value="ECO:0007669"/>
    <property type="project" value="InterPro"/>
</dbReference>
<dbReference type="RefSeq" id="WP_105187319.1">
    <property type="nucleotide sequence ID" value="NZ_BAAAGO010000016.1"/>
</dbReference>
<dbReference type="Proteomes" id="UP000238164">
    <property type="component" value="Chromosome 1"/>
</dbReference>
<feature type="transmembrane region" description="Helical" evidence="7">
    <location>
        <begin position="61"/>
        <end position="79"/>
    </location>
</feature>
<feature type="transmembrane region" description="Helical" evidence="7">
    <location>
        <begin position="130"/>
        <end position="154"/>
    </location>
</feature>
<dbReference type="GO" id="GO:0005886">
    <property type="term" value="C:plasma membrane"/>
    <property type="evidence" value="ECO:0007669"/>
    <property type="project" value="UniProtKB-SubCell"/>
</dbReference>
<accession>A0A2N9JMV0</accession>